<evidence type="ECO:0000313" key="7">
    <source>
        <dbReference type="Proteomes" id="UP000284751"/>
    </source>
</evidence>
<dbReference type="PANTHER" id="PTHR45625:SF4">
    <property type="entry name" value="PEPTIDYLPROLYL ISOMERASE DOMAIN AND WD REPEAT-CONTAINING PROTEIN 1"/>
    <property type="match status" value="1"/>
</dbReference>
<feature type="domain" description="PPIase cyclophilin-type" evidence="5">
    <location>
        <begin position="43"/>
        <end position="260"/>
    </location>
</feature>
<dbReference type="InterPro" id="IPR044666">
    <property type="entry name" value="Cyclophilin_A-like"/>
</dbReference>
<dbReference type="Proteomes" id="UP000284751">
    <property type="component" value="Unassembled WGS sequence"/>
</dbReference>
<feature type="signal peptide" evidence="4">
    <location>
        <begin position="1"/>
        <end position="22"/>
    </location>
</feature>
<keyword evidence="4" id="KW-0732">Signal</keyword>
<dbReference type="PRINTS" id="PR00153">
    <property type="entry name" value="CSAPPISMRASE"/>
</dbReference>
<dbReference type="PROSITE" id="PS50072">
    <property type="entry name" value="CSA_PPIASE_2"/>
    <property type="match status" value="1"/>
</dbReference>
<keyword evidence="2 4" id="KW-0697">Rotamase</keyword>
<dbReference type="EMBL" id="QRTC01000049">
    <property type="protein sequence ID" value="RGQ37044.1"/>
    <property type="molecule type" value="Genomic_DNA"/>
</dbReference>
<dbReference type="InterPro" id="IPR002130">
    <property type="entry name" value="Cyclophilin-type_PPIase_dom"/>
</dbReference>
<evidence type="ECO:0000313" key="6">
    <source>
        <dbReference type="EMBL" id="RGQ37044.1"/>
    </source>
</evidence>
<name>A0A412AVL0_9FIRM</name>
<sequence length="265" mass="28948">MKHRILAVICALTLALTFGVFTGCQGSKGSVGYQLDMPQKGEEIAIMHTSMGDISIRFFPEAAPKAVENFKTHAKDGYYDGLTFHRVINDFMIQGGDPNGDGTGGDSIWGEPFEDEFSDTLFNIRGSLSMANSGPDTNGSQFFINQAPANVFSGWDFYKQYWTQYKAALDQAGEEYKEQFGAQYGSAFDTDKLTEEIEKLYGENGGNPNLDGAYSPVDRGHTVFGQVFDGMDVVDAIAGVEVDSQSNKPLKDVVINSIEIVAYEG</sequence>
<dbReference type="GO" id="GO:0003755">
    <property type="term" value="F:peptidyl-prolyl cis-trans isomerase activity"/>
    <property type="evidence" value="ECO:0007669"/>
    <property type="project" value="UniProtKB-UniRule"/>
</dbReference>
<dbReference type="SUPFAM" id="SSF50891">
    <property type="entry name" value="Cyclophilin-like"/>
    <property type="match status" value="1"/>
</dbReference>
<dbReference type="InterPro" id="IPR029000">
    <property type="entry name" value="Cyclophilin-like_dom_sf"/>
</dbReference>
<protein>
    <recommendedName>
        <fullName evidence="4">Peptidyl-prolyl cis-trans isomerase</fullName>
        <shortName evidence="4">PPIase</shortName>
        <ecNumber evidence="4">5.2.1.8</ecNumber>
    </recommendedName>
</protein>
<dbReference type="PROSITE" id="PS51257">
    <property type="entry name" value="PROKAR_LIPOPROTEIN"/>
    <property type="match status" value="1"/>
</dbReference>
<proteinExistence type="inferred from homology"/>
<comment type="similarity">
    <text evidence="4">Belongs to the cyclophilin-type PPIase family.</text>
</comment>
<dbReference type="Pfam" id="PF00160">
    <property type="entry name" value="Pro_isomerase"/>
    <property type="match status" value="1"/>
</dbReference>
<dbReference type="GO" id="GO:0006457">
    <property type="term" value="P:protein folding"/>
    <property type="evidence" value="ECO:0007669"/>
    <property type="project" value="InterPro"/>
</dbReference>
<accession>A0A412AVL0</accession>
<evidence type="ECO:0000259" key="5">
    <source>
        <dbReference type="PROSITE" id="PS50072"/>
    </source>
</evidence>
<organism evidence="6 7">
    <name type="scientific">[Clostridium] leptum</name>
    <dbReference type="NCBI Taxonomy" id="1535"/>
    <lineage>
        <taxon>Bacteria</taxon>
        <taxon>Bacillati</taxon>
        <taxon>Bacillota</taxon>
        <taxon>Clostridia</taxon>
        <taxon>Eubacteriales</taxon>
        <taxon>Oscillospiraceae</taxon>
        <taxon>Oscillospiraceae incertae sedis</taxon>
    </lineage>
</organism>
<gene>
    <name evidence="6" type="ORF">DWY99_10915</name>
</gene>
<dbReference type="Gene3D" id="2.40.100.10">
    <property type="entry name" value="Cyclophilin-like"/>
    <property type="match status" value="2"/>
</dbReference>
<feature type="chain" id="PRO_5039751454" description="Peptidyl-prolyl cis-trans isomerase" evidence="4">
    <location>
        <begin position="23"/>
        <end position="265"/>
    </location>
</feature>
<reference evidence="6 7" key="1">
    <citation type="submission" date="2018-08" db="EMBL/GenBank/DDBJ databases">
        <title>A genome reference for cultivated species of the human gut microbiota.</title>
        <authorList>
            <person name="Zou Y."/>
            <person name="Xue W."/>
            <person name="Luo G."/>
        </authorList>
    </citation>
    <scope>NUCLEOTIDE SEQUENCE [LARGE SCALE GENOMIC DNA]</scope>
    <source>
        <strain evidence="6 7">AF28-26</strain>
    </source>
</reference>
<comment type="caution">
    <text evidence="6">The sequence shown here is derived from an EMBL/GenBank/DDBJ whole genome shotgun (WGS) entry which is preliminary data.</text>
</comment>
<comment type="function">
    <text evidence="1 4">PPIases accelerate the folding of proteins. It catalyzes the cis-trans isomerization of proline imidic peptide bonds in oligopeptides.</text>
</comment>
<keyword evidence="3 4" id="KW-0413">Isomerase</keyword>
<comment type="catalytic activity">
    <reaction evidence="4">
        <text>[protein]-peptidylproline (omega=180) = [protein]-peptidylproline (omega=0)</text>
        <dbReference type="Rhea" id="RHEA:16237"/>
        <dbReference type="Rhea" id="RHEA-COMP:10747"/>
        <dbReference type="Rhea" id="RHEA-COMP:10748"/>
        <dbReference type="ChEBI" id="CHEBI:83833"/>
        <dbReference type="ChEBI" id="CHEBI:83834"/>
        <dbReference type="EC" id="5.2.1.8"/>
    </reaction>
</comment>
<evidence type="ECO:0000256" key="3">
    <source>
        <dbReference type="ARBA" id="ARBA00023235"/>
    </source>
</evidence>
<dbReference type="PROSITE" id="PS00170">
    <property type="entry name" value="CSA_PPIASE_1"/>
    <property type="match status" value="1"/>
</dbReference>
<dbReference type="PANTHER" id="PTHR45625">
    <property type="entry name" value="PEPTIDYL-PROLYL CIS-TRANS ISOMERASE-RELATED"/>
    <property type="match status" value="1"/>
</dbReference>
<evidence type="ECO:0000256" key="2">
    <source>
        <dbReference type="ARBA" id="ARBA00023110"/>
    </source>
</evidence>
<dbReference type="InterPro" id="IPR020892">
    <property type="entry name" value="Cyclophilin-type_PPIase_CS"/>
</dbReference>
<dbReference type="AlphaFoldDB" id="A0A412AVL0"/>
<evidence type="ECO:0000256" key="1">
    <source>
        <dbReference type="ARBA" id="ARBA00002388"/>
    </source>
</evidence>
<evidence type="ECO:0000256" key="4">
    <source>
        <dbReference type="RuleBase" id="RU363019"/>
    </source>
</evidence>
<dbReference type="EC" id="5.2.1.8" evidence="4"/>